<evidence type="ECO:0000313" key="2">
    <source>
        <dbReference type="EMBL" id="RDH83016.1"/>
    </source>
</evidence>
<dbReference type="Pfam" id="PF04338">
    <property type="entry name" value="DUF481"/>
    <property type="match status" value="1"/>
</dbReference>
<reference evidence="2 3" key="1">
    <citation type="journal article" date="2018" name="ISME J.">
        <title>Endosymbiont genomes yield clues of tubeworm success.</title>
        <authorList>
            <person name="Li Y."/>
            <person name="Liles M.R."/>
            <person name="Halanych K.M."/>
        </authorList>
    </citation>
    <scope>NUCLEOTIDE SEQUENCE [LARGE SCALE GENOMIC DNA]</scope>
    <source>
        <strain evidence="2">A1464</strain>
    </source>
</reference>
<proteinExistence type="predicted"/>
<dbReference type="Proteomes" id="UP000254266">
    <property type="component" value="Unassembled WGS sequence"/>
</dbReference>
<dbReference type="AlphaFoldDB" id="A0A370DFT6"/>
<dbReference type="EMBL" id="QFXC01000011">
    <property type="protein sequence ID" value="RDH83016.1"/>
    <property type="molecule type" value="Genomic_DNA"/>
</dbReference>
<evidence type="ECO:0000313" key="3">
    <source>
        <dbReference type="Proteomes" id="UP000254266"/>
    </source>
</evidence>
<keyword evidence="1" id="KW-0732">Signal</keyword>
<feature type="signal peptide" evidence="1">
    <location>
        <begin position="1"/>
        <end position="22"/>
    </location>
</feature>
<gene>
    <name evidence="2" type="ORF">DIZ80_12195</name>
</gene>
<feature type="chain" id="PRO_5016993665" description="DUF481 domain-containing protein" evidence="1">
    <location>
        <begin position="23"/>
        <end position="234"/>
    </location>
</feature>
<accession>A0A370DFT6</accession>
<evidence type="ECO:0000256" key="1">
    <source>
        <dbReference type="SAM" id="SignalP"/>
    </source>
</evidence>
<protein>
    <recommendedName>
        <fullName evidence="4">DUF481 domain-containing protein</fullName>
    </recommendedName>
</protein>
<organism evidence="2 3">
    <name type="scientific">endosymbiont of Galathealinum brachiosum</name>
    <dbReference type="NCBI Taxonomy" id="2200906"/>
    <lineage>
        <taxon>Bacteria</taxon>
        <taxon>Pseudomonadati</taxon>
        <taxon>Pseudomonadota</taxon>
        <taxon>Gammaproteobacteria</taxon>
        <taxon>sulfur-oxidizing symbionts</taxon>
    </lineage>
</organism>
<comment type="caution">
    <text evidence="2">The sequence shown here is derived from an EMBL/GenBank/DDBJ whole genome shotgun (WGS) entry which is preliminary data.</text>
</comment>
<keyword evidence="3" id="KW-1185">Reference proteome</keyword>
<dbReference type="InterPro" id="IPR007433">
    <property type="entry name" value="DUF481"/>
</dbReference>
<evidence type="ECO:0008006" key="4">
    <source>
        <dbReference type="Google" id="ProtNLM"/>
    </source>
</evidence>
<name>A0A370DFT6_9GAMM</name>
<sequence length="234" mass="25640">MLNNKIFSLLLLSAVASSTVCAGEWTGEGEFGFTSTSGNTDSKNLNAKLGIGKKHDKWEHNAKLELLKASADGADSADSMVLTEKSEYRFVEKTFAYGKLRHEEDEFSGFDHQSVISFGAGHVFIDGGKHNLEGSVGIGYRDLETDAGTEEQEAIIDGELKYAYKISETSEFNQNFYIESGDSNTYSKSETFLKLVIVGNLGAKFGYEVKRNSDVPVGTDKTDTITTVTLVYTF</sequence>